<proteinExistence type="predicted"/>
<keyword evidence="2" id="KW-1185">Reference proteome</keyword>
<dbReference type="Proteomes" id="UP001416858">
    <property type="component" value="Unassembled WGS sequence"/>
</dbReference>
<gene>
    <name evidence="1" type="ORF">Rcae01_02037</name>
</gene>
<accession>A0ABP9VN10</accession>
<name>A0ABP9VN10_9BACT</name>
<evidence type="ECO:0000313" key="1">
    <source>
        <dbReference type="EMBL" id="GAA5506584.1"/>
    </source>
</evidence>
<reference evidence="1 2" key="1">
    <citation type="submission" date="2024-02" db="EMBL/GenBank/DDBJ databases">
        <title>Rhodopirellula caenicola NBRC 110016.</title>
        <authorList>
            <person name="Ichikawa N."/>
            <person name="Katano-Makiyama Y."/>
            <person name="Hidaka K."/>
        </authorList>
    </citation>
    <scope>NUCLEOTIDE SEQUENCE [LARGE SCALE GENOMIC DNA]</scope>
    <source>
        <strain evidence="1 2">NBRC 110016</strain>
    </source>
</reference>
<sequence>MSAGRFLRLKLPESFAMPWGRPLRLVSSNATIVARVRALANPQISSLGMYSFIGTSLAWPLGVIRA</sequence>
<evidence type="ECO:0000313" key="2">
    <source>
        <dbReference type="Proteomes" id="UP001416858"/>
    </source>
</evidence>
<organism evidence="1 2">
    <name type="scientific">Novipirellula caenicola</name>
    <dbReference type="NCBI Taxonomy" id="1536901"/>
    <lineage>
        <taxon>Bacteria</taxon>
        <taxon>Pseudomonadati</taxon>
        <taxon>Planctomycetota</taxon>
        <taxon>Planctomycetia</taxon>
        <taxon>Pirellulales</taxon>
        <taxon>Pirellulaceae</taxon>
        <taxon>Novipirellula</taxon>
    </lineage>
</organism>
<dbReference type="EMBL" id="BAABRO010000003">
    <property type="protein sequence ID" value="GAA5506584.1"/>
    <property type="molecule type" value="Genomic_DNA"/>
</dbReference>
<comment type="caution">
    <text evidence="1">The sequence shown here is derived from an EMBL/GenBank/DDBJ whole genome shotgun (WGS) entry which is preliminary data.</text>
</comment>
<protein>
    <submittedName>
        <fullName evidence="1">Uncharacterized protein</fullName>
    </submittedName>
</protein>